<accession>A0ABV6S0X0</accession>
<gene>
    <name evidence="1" type="ORF">ACFFGH_28435</name>
</gene>
<dbReference type="InterPro" id="IPR017601">
    <property type="entry name" value="DGQHR-contain_dom"/>
</dbReference>
<evidence type="ECO:0000313" key="1">
    <source>
        <dbReference type="EMBL" id="MFC0681778.1"/>
    </source>
</evidence>
<proteinExistence type="predicted"/>
<dbReference type="EMBL" id="JBHLTG010000009">
    <property type="protein sequence ID" value="MFC0681778.1"/>
    <property type="molecule type" value="Genomic_DNA"/>
</dbReference>
<comment type="caution">
    <text evidence="1">The sequence shown here is derived from an EMBL/GenBank/DDBJ whole genome shotgun (WGS) entry which is preliminary data.</text>
</comment>
<dbReference type="Pfam" id="PF14072">
    <property type="entry name" value="DndB"/>
    <property type="match status" value="1"/>
</dbReference>
<dbReference type="InterPro" id="IPR017642">
    <property type="entry name" value="DNA_S_mod_DndB"/>
</dbReference>
<reference evidence="1 2" key="1">
    <citation type="submission" date="2024-09" db="EMBL/GenBank/DDBJ databases">
        <authorList>
            <person name="Sun Q."/>
            <person name="Mori K."/>
        </authorList>
    </citation>
    <scope>NUCLEOTIDE SEQUENCE [LARGE SCALE GENOMIC DNA]</scope>
    <source>
        <strain evidence="1 2">KCTC 23076</strain>
    </source>
</reference>
<dbReference type="NCBIfam" id="TIGR03187">
    <property type="entry name" value="DGQHR"/>
    <property type="match status" value="1"/>
</dbReference>
<name>A0ABV6S0X0_9GAMM</name>
<dbReference type="RefSeq" id="WP_386675028.1">
    <property type="nucleotide sequence ID" value="NZ_JBHLTG010000009.1"/>
</dbReference>
<organism evidence="1 2">
    <name type="scientific">Lysobacter korlensis</name>
    <dbReference type="NCBI Taxonomy" id="553636"/>
    <lineage>
        <taxon>Bacteria</taxon>
        <taxon>Pseudomonadati</taxon>
        <taxon>Pseudomonadota</taxon>
        <taxon>Gammaproteobacteria</taxon>
        <taxon>Lysobacterales</taxon>
        <taxon>Lysobacteraceae</taxon>
        <taxon>Lysobacter</taxon>
    </lineage>
</organism>
<evidence type="ECO:0000313" key="2">
    <source>
        <dbReference type="Proteomes" id="UP001589896"/>
    </source>
</evidence>
<protein>
    <submittedName>
        <fullName evidence="1">DNA sulfur modification protein DndB</fullName>
    </submittedName>
</protein>
<dbReference type="Proteomes" id="UP001589896">
    <property type="component" value="Unassembled WGS sequence"/>
</dbReference>
<keyword evidence="2" id="KW-1185">Reference proteome</keyword>
<dbReference type="CDD" id="cd16412">
    <property type="entry name" value="dndB"/>
    <property type="match status" value="1"/>
</dbReference>
<sequence>MEMNNALMFEQTGLSLPALRGLQGGRILYLSLPPNSVMNTFFPIDLEPAQEKSQRALDPRHAREIAEYIKENPAAYALGAVTYALDVEGSFAEAAPGSGIGLLRLPLNAKLRSIDGQHRREGVRLAIDELPSLAGESTAVLMYVEPDLARRRQMFSDMNNTARRVSKAVNISFDSRDPFARVVNELVESHSLLQDRVERTSIRVAPSSGKVFTLGAVHDAVKRLFVGPAGRVKDPHKYAVADIEARSIEFFDLLSEARPELREPPTAEAFQRNILYSSTTLRVVAGAVWNLCYDAGGPRISPATLAPALASIGFSPNESMWLDAGFVSPGRSTPNARSQELAAATAVLTEVLMKKVASAATN</sequence>